<keyword evidence="3" id="KW-0813">Transport</keyword>
<evidence type="ECO:0000259" key="9">
    <source>
        <dbReference type="PROSITE" id="PS50850"/>
    </source>
</evidence>
<dbReference type="PANTHER" id="PTHR23502">
    <property type="entry name" value="MAJOR FACILITATOR SUPERFAMILY"/>
    <property type="match status" value="1"/>
</dbReference>
<dbReference type="InterPro" id="IPR020846">
    <property type="entry name" value="MFS_dom"/>
</dbReference>
<keyword evidence="11" id="KW-1185">Reference proteome</keyword>
<feature type="transmembrane region" description="Helical" evidence="8">
    <location>
        <begin position="129"/>
        <end position="149"/>
    </location>
</feature>
<feature type="domain" description="Major facilitator superfamily (MFS) profile" evidence="9">
    <location>
        <begin position="1"/>
        <end position="384"/>
    </location>
</feature>
<dbReference type="InterPro" id="IPR036259">
    <property type="entry name" value="MFS_trans_sf"/>
</dbReference>
<dbReference type="CDD" id="cd17320">
    <property type="entry name" value="MFS_MdfA_MDR_like"/>
    <property type="match status" value="1"/>
</dbReference>
<dbReference type="Pfam" id="PF07690">
    <property type="entry name" value="MFS_1"/>
    <property type="match status" value="1"/>
</dbReference>
<keyword evidence="6 8" id="KW-1133">Transmembrane helix</keyword>
<feature type="transmembrane region" description="Helical" evidence="8">
    <location>
        <begin position="155"/>
        <end position="175"/>
    </location>
</feature>
<feature type="transmembrane region" description="Helical" evidence="8">
    <location>
        <begin position="241"/>
        <end position="263"/>
    </location>
</feature>
<feature type="transmembrane region" description="Helical" evidence="8">
    <location>
        <begin position="37"/>
        <end position="56"/>
    </location>
</feature>
<dbReference type="SUPFAM" id="SSF103473">
    <property type="entry name" value="MFS general substrate transporter"/>
    <property type="match status" value="1"/>
</dbReference>
<comment type="subcellular location">
    <subcellularLocation>
        <location evidence="1">Cell membrane</location>
        <topology evidence="1">Multi-pass membrane protein</topology>
    </subcellularLocation>
</comment>
<feature type="transmembrane region" description="Helical" evidence="8">
    <location>
        <begin position="97"/>
        <end position="117"/>
    </location>
</feature>
<proteinExistence type="inferred from homology"/>
<keyword evidence="4" id="KW-1003">Cell membrane</keyword>
<feature type="transmembrane region" description="Helical" evidence="8">
    <location>
        <begin position="68"/>
        <end position="91"/>
    </location>
</feature>
<feature type="transmembrane region" description="Helical" evidence="8">
    <location>
        <begin position="205"/>
        <end position="229"/>
    </location>
</feature>
<evidence type="ECO:0000256" key="8">
    <source>
        <dbReference type="SAM" id="Phobius"/>
    </source>
</evidence>
<gene>
    <name evidence="10" type="ORF">NM203_02295</name>
</gene>
<dbReference type="NCBIfam" id="TIGR00710">
    <property type="entry name" value="efflux_Bcr_CflA"/>
    <property type="match status" value="1"/>
</dbReference>
<evidence type="ECO:0000256" key="3">
    <source>
        <dbReference type="ARBA" id="ARBA00022448"/>
    </source>
</evidence>
<protein>
    <submittedName>
        <fullName evidence="10">Multidrug effflux MFS transporter</fullName>
    </submittedName>
</protein>
<comment type="caution">
    <text evidence="10">The sequence shown here is derived from an EMBL/GenBank/DDBJ whole genome shotgun (WGS) entry which is preliminary data.</text>
</comment>
<feature type="transmembrane region" description="Helical" evidence="8">
    <location>
        <begin position="361"/>
        <end position="383"/>
    </location>
</feature>
<dbReference type="InterPro" id="IPR011701">
    <property type="entry name" value="MFS"/>
</dbReference>
<evidence type="ECO:0000313" key="11">
    <source>
        <dbReference type="Proteomes" id="UP001651690"/>
    </source>
</evidence>
<evidence type="ECO:0000256" key="7">
    <source>
        <dbReference type="ARBA" id="ARBA00023136"/>
    </source>
</evidence>
<reference evidence="10 11" key="1">
    <citation type="submission" date="2022-06" db="EMBL/GenBank/DDBJ databases">
        <title>Mycolicibacterium sp. CAU 1645 isolated from seawater.</title>
        <authorList>
            <person name="Kim W."/>
        </authorList>
    </citation>
    <scope>NUCLEOTIDE SEQUENCE [LARGE SCALE GENOMIC DNA]</scope>
    <source>
        <strain evidence="10 11">CAU 1645</strain>
    </source>
</reference>
<sequence length="400" mass="40474">MIVVLGLLVALGPLTIDMYLPALPSIAEDLSVSSSVVQLTLTGTLAGLAIGQLVIGPLSDSLGRRKPLMAGIVLHMLASLMCLFAPSITVLGVARGLQGVGAAAAMVVAIAIVGDLFADSAAATVMSRLMLVLGAAPVIAPSLGAAVLVHASWHWVFAVLVVLAGALLLLAALALPETLPQAHRRPLRVRGIVSTYGELLRDRKFVILVLVGALGMSGLFAYIAGAAFVLQGRYGLDQQTFALVFGAGAFAFIGATQFNVVLLKRLSPRTIVLWALVASALVGVTFLGMALSGVDGLAAFLVPVWLILAAMGLVIPNAPALALSRHPDAAGTSAALLGAAQFGLGAAVAPLVGVLGNDELALAMVMAVGAVIALFALLTVGVSDGAGDDSELRDAVAEPA</sequence>
<feature type="transmembrane region" description="Helical" evidence="8">
    <location>
        <begin position="334"/>
        <end position="355"/>
    </location>
</feature>
<dbReference type="Proteomes" id="UP001651690">
    <property type="component" value="Unassembled WGS sequence"/>
</dbReference>
<dbReference type="InterPro" id="IPR005829">
    <property type="entry name" value="Sugar_transporter_CS"/>
</dbReference>
<evidence type="ECO:0000256" key="4">
    <source>
        <dbReference type="ARBA" id="ARBA00022475"/>
    </source>
</evidence>
<dbReference type="PROSITE" id="PS00216">
    <property type="entry name" value="SUGAR_TRANSPORT_1"/>
    <property type="match status" value="1"/>
</dbReference>
<accession>A0ABT1LWY9</accession>
<name>A0ABT1LWY9_9MYCO</name>
<organism evidence="10 11">
    <name type="scientific">Mycolicibacterium arenosum</name>
    <dbReference type="NCBI Taxonomy" id="2952157"/>
    <lineage>
        <taxon>Bacteria</taxon>
        <taxon>Bacillati</taxon>
        <taxon>Actinomycetota</taxon>
        <taxon>Actinomycetes</taxon>
        <taxon>Mycobacteriales</taxon>
        <taxon>Mycobacteriaceae</taxon>
        <taxon>Mycolicibacterium</taxon>
    </lineage>
</organism>
<dbReference type="EMBL" id="JANDBD010000001">
    <property type="protein sequence ID" value="MCP9271012.1"/>
    <property type="molecule type" value="Genomic_DNA"/>
</dbReference>
<evidence type="ECO:0000313" key="10">
    <source>
        <dbReference type="EMBL" id="MCP9271012.1"/>
    </source>
</evidence>
<keyword evidence="7 8" id="KW-0472">Membrane</keyword>
<evidence type="ECO:0000256" key="5">
    <source>
        <dbReference type="ARBA" id="ARBA00022692"/>
    </source>
</evidence>
<dbReference type="Gene3D" id="1.20.1720.10">
    <property type="entry name" value="Multidrug resistance protein D"/>
    <property type="match status" value="1"/>
</dbReference>
<feature type="transmembrane region" description="Helical" evidence="8">
    <location>
        <begin position="270"/>
        <end position="291"/>
    </location>
</feature>
<dbReference type="PANTHER" id="PTHR23502:SF132">
    <property type="entry name" value="POLYAMINE TRANSPORTER 2-RELATED"/>
    <property type="match status" value="1"/>
</dbReference>
<dbReference type="PROSITE" id="PS50850">
    <property type="entry name" value="MFS"/>
    <property type="match status" value="1"/>
</dbReference>
<keyword evidence="5 8" id="KW-0812">Transmembrane</keyword>
<evidence type="ECO:0000256" key="2">
    <source>
        <dbReference type="ARBA" id="ARBA00006236"/>
    </source>
</evidence>
<dbReference type="InterPro" id="IPR004812">
    <property type="entry name" value="Efflux_drug-R_Bcr/CmlA"/>
</dbReference>
<comment type="similarity">
    <text evidence="2">Belongs to the major facilitator superfamily. Bcr/CmlA family.</text>
</comment>
<feature type="transmembrane region" description="Helical" evidence="8">
    <location>
        <begin position="297"/>
        <end position="322"/>
    </location>
</feature>
<evidence type="ECO:0000256" key="6">
    <source>
        <dbReference type="ARBA" id="ARBA00022989"/>
    </source>
</evidence>
<evidence type="ECO:0000256" key="1">
    <source>
        <dbReference type="ARBA" id="ARBA00004651"/>
    </source>
</evidence>